<keyword evidence="4" id="KW-1185">Reference proteome</keyword>
<dbReference type="SUPFAM" id="SSF51230">
    <property type="entry name" value="Single hybrid motif"/>
    <property type="match status" value="1"/>
</dbReference>
<evidence type="ECO:0000256" key="1">
    <source>
        <dbReference type="ARBA" id="ARBA00023267"/>
    </source>
</evidence>
<organism evidence="3 4">
    <name type="scientific">Fusobacterium gonidiaformans 3-1-5R</name>
    <dbReference type="NCBI Taxonomy" id="469605"/>
    <lineage>
        <taxon>Bacteria</taxon>
        <taxon>Fusobacteriati</taxon>
        <taxon>Fusobacteriota</taxon>
        <taxon>Fusobacteriia</taxon>
        <taxon>Fusobacteriales</taxon>
        <taxon>Fusobacteriaceae</taxon>
        <taxon>Fusobacterium</taxon>
    </lineage>
</organism>
<proteinExistence type="predicted"/>
<dbReference type="BioCyc" id="FSP469605-HMP:GTSP-222-MONOMER"/>
<dbReference type="InterPro" id="IPR001882">
    <property type="entry name" value="Biotin_BS"/>
</dbReference>
<dbReference type="OrthoDB" id="9812676at2"/>
<accession>E5BF42</accession>
<name>E5BF42_9FUSO</name>
<dbReference type="InterPro" id="IPR011053">
    <property type="entry name" value="Single_hybrid_motif"/>
</dbReference>
<keyword evidence="1" id="KW-0092">Biotin</keyword>
<protein>
    <submittedName>
        <fullName evidence="3">Biotin-requiring enzyme</fullName>
    </submittedName>
</protein>
<dbReference type="Pfam" id="PF00364">
    <property type="entry name" value="Biotin_lipoyl"/>
    <property type="match status" value="1"/>
</dbReference>
<dbReference type="AlphaFoldDB" id="E5BF42"/>
<dbReference type="HOGENOM" id="CLU_016733_5_2_0"/>
<dbReference type="PANTHER" id="PTHR45266:SF3">
    <property type="entry name" value="OXALOACETATE DECARBOXYLASE ALPHA CHAIN"/>
    <property type="match status" value="1"/>
</dbReference>
<feature type="domain" description="Lipoyl-binding" evidence="2">
    <location>
        <begin position="41"/>
        <end position="114"/>
    </location>
</feature>
<dbReference type="Proteomes" id="UP000002975">
    <property type="component" value="Unassembled WGS sequence"/>
</dbReference>
<evidence type="ECO:0000259" key="2">
    <source>
        <dbReference type="PROSITE" id="PS50968"/>
    </source>
</evidence>
<dbReference type="Gene3D" id="2.40.50.100">
    <property type="match status" value="1"/>
</dbReference>
<dbReference type="InterPro" id="IPR000089">
    <property type="entry name" value="Biotin_lipoyl"/>
</dbReference>
<evidence type="ECO:0000313" key="3">
    <source>
        <dbReference type="EMBL" id="EFS20723.1"/>
    </source>
</evidence>
<dbReference type="PROSITE" id="PS00188">
    <property type="entry name" value="BIOTIN"/>
    <property type="match status" value="1"/>
</dbReference>
<dbReference type="FunFam" id="2.40.50.100:FF:000003">
    <property type="entry name" value="Acetyl-CoA carboxylase biotin carboxyl carrier protein"/>
    <property type="match status" value="1"/>
</dbReference>
<evidence type="ECO:0000313" key="4">
    <source>
        <dbReference type="Proteomes" id="UP000002975"/>
    </source>
</evidence>
<dbReference type="InterPro" id="IPR050709">
    <property type="entry name" value="Biotin_Carboxyl_Carrier/Decarb"/>
</dbReference>
<dbReference type="EMBL" id="GG657971">
    <property type="protein sequence ID" value="EFS20723.1"/>
    <property type="molecule type" value="Genomic_DNA"/>
</dbReference>
<sequence length="114" mass="12092">MIKVYKLKIGEKVYEVELESITEKEGTIAETTPSQKKVETTATEGTSVEAPMQGVIVDVVVSVGDQVAAGDELVVLEAMKMENAIVAPVAGRVANIYVSKGENVDNGKLLITLA</sequence>
<dbReference type="PROSITE" id="PS50968">
    <property type="entry name" value="BIOTINYL_LIPOYL"/>
    <property type="match status" value="1"/>
</dbReference>
<dbReference type="CDD" id="cd06850">
    <property type="entry name" value="biotinyl_domain"/>
    <property type="match status" value="1"/>
</dbReference>
<dbReference type="RefSeq" id="WP_008800802.1">
    <property type="nucleotide sequence ID" value="NZ_GG657971.1"/>
</dbReference>
<gene>
    <name evidence="3" type="ORF">FSBG_00220</name>
</gene>
<reference evidence="3 4" key="1">
    <citation type="submission" date="2009-02" db="EMBL/GenBank/DDBJ databases">
        <title>The Genome Sequence of Fusobacterium sp. 3_1_5R.</title>
        <authorList>
            <consortium name="The Broad Institute Genome Sequencing Platform"/>
            <person name="Ward D."/>
            <person name="Young S.K."/>
            <person name="Kodira C.D."/>
            <person name="Zeng Q."/>
            <person name="Koehrsen M."/>
            <person name="Alvarado L."/>
            <person name="Berlin A."/>
            <person name="Borenstein D."/>
            <person name="Chen Z."/>
            <person name="Engels R."/>
            <person name="Freedman E."/>
            <person name="Gellesch M."/>
            <person name="Goldberg J."/>
            <person name="Griggs A."/>
            <person name="Gujja S."/>
            <person name="Heiman D."/>
            <person name="Hepburn T."/>
            <person name="Howarth C."/>
            <person name="Jen D."/>
            <person name="Larson L."/>
            <person name="Lewis B."/>
            <person name="Mehta T."/>
            <person name="Park D."/>
            <person name="Pearson M."/>
            <person name="Roberts A."/>
            <person name="Saif S."/>
            <person name="Shea T."/>
            <person name="Shenoy N."/>
            <person name="Sisk P."/>
            <person name="Stolte C."/>
            <person name="Sykes S."/>
            <person name="Walk T."/>
            <person name="White J."/>
            <person name="Yandava C."/>
            <person name="Allen-Vercoe E."/>
            <person name="Strauss J."/>
            <person name="Ambrose C."/>
            <person name="Lander E."/>
            <person name="Nusbaum C."/>
            <person name="Galagan J."/>
            <person name="Birren B."/>
        </authorList>
    </citation>
    <scope>NUCLEOTIDE SEQUENCE [LARGE SCALE GENOMIC DNA]</scope>
    <source>
        <strain evidence="3 4">3_1_5R</strain>
    </source>
</reference>
<dbReference type="PANTHER" id="PTHR45266">
    <property type="entry name" value="OXALOACETATE DECARBOXYLASE ALPHA CHAIN"/>
    <property type="match status" value="1"/>
</dbReference>